<dbReference type="InterPro" id="IPR036409">
    <property type="entry name" value="Aldolase_II/adducin_N_sf"/>
</dbReference>
<keyword evidence="4" id="KW-1185">Reference proteome</keyword>
<dbReference type="Proteomes" id="UP000230423">
    <property type="component" value="Unassembled WGS sequence"/>
</dbReference>
<dbReference type="GO" id="GO:0005886">
    <property type="term" value="C:plasma membrane"/>
    <property type="evidence" value="ECO:0007669"/>
    <property type="project" value="UniProtKB-SubCell"/>
</dbReference>
<dbReference type="AlphaFoldDB" id="A0A2G9UR63"/>
<comment type="similarity">
    <text evidence="1">Belongs to the aldolase class II family. Adducin subfamily.</text>
</comment>
<accession>A0A2G9UR63</accession>
<name>A0A2G9UR63_TELCI</name>
<dbReference type="SUPFAM" id="SSF53639">
    <property type="entry name" value="AraD/HMP-PK domain-like"/>
    <property type="match status" value="2"/>
</dbReference>
<evidence type="ECO:0000256" key="1">
    <source>
        <dbReference type="ARBA" id="ARBA00006274"/>
    </source>
</evidence>
<sequence length="259" mass="28853">MKCGLLPLCQESMIVGEVAYHDYQGILVDLKERESLVKDMGSHDVMILRNHGFVAAGRTIEEAFHYAYHLILACETQAGYTLHSAIHGGRKDLLCVIHLHVPSVAAVSAMKCGLLPLCQESMIVGEVAYHDYQGILVDLEERESLVKDMGSHDVMILRNHGFVAAGRTIEEAFHYAYHLILACETQIRAIRPNIIEQLTMPSDEAVQKAHETASRGGGGVNMKDGSVDNKWGVGELEWQAWMRTLDEMGLRTGYEYRSV</sequence>
<dbReference type="InterPro" id="IPR001303">
    <property type="entry name" value="Aldolase_II/adducin_N"/>
</dbReference>
<dbReference type="Gene3D" id="3.40.225.10">
    <property type="entry name" value="Class II aldolase/adducin N-terminal domain"/>
    <property type="match status" value="2"/>
</dbReference>
<proteinExistence type="inferred from homology"/>
<dbReference type="GO" id="GO:0014069">
    <property type="term" value="C:postsynaptic density"/>
    <property type="evidence" value="ECO:0007669"/>
    <property type="project" value="TreeGrafter"/>
</dbReference>
<evidence type="ECO:0000313" key="3">
    <source>
        <dbReference type="EMBL" id="PIO72646.1"/>
    </source>
</evidence>
<reference evidence="3 4" key="1">
    <citation type="submission" date="2015-09" db="EMBL/GenBank/DDBJ databases">
        <title>Draft genome of the parasitic nematode Teladorsagia circumcincta isolate WARC Sus (inbred).</title>
        <authorList>
            <person name="Mitreva M."/>
        </authorList>
    </citation>
    <scope>NUCLEOTIDE SEQUENCE [LARGE SCALE GENOMIC DNA]</scope>
    <source>
        <strain evidence="3 4">S</strain>
    </source>
</reference>
<dbReference type="SMART" id="SM01007">
    <property type="entry name" value="Aldolase_II"/>
    <property type="match status" value="1"/>
</dbReference>
<feature type="domain" description="Class II aldolase/adducin N-terminal" evidence="2">
    <location>
        <begin position="31"/>
        <end position="187"/>
    </location>
</feature>
<dbReference type="PANTHER" id="PTHR10672">
    <property type="entry name" value="ADDUCIN"/>
    <property type="match status" value="1"/>
</dbReference>
<dbReference type="GO" id="GO:0005856">
    <property type="term" value="C:cytoskeleton"/>
    <property type="evidence" value="ECO:0007669"/>
    <property type="project" value="TreeGrafter"/>
</dbReference>
<dbReference type="GO" id="GO:0051015">
    <property type="term" value="F:actin filament binding"/>
    <property type="evidence" value="ECO:0007669"/>
    <property type="project" value="TreeGrafter"/>
</dbReference>
<gene>
    <name evidence="3" type="ORF">TELCIR_05418</name>
</gene>
<protein>
    <submittedName>
        <fullName evidence="3">Class II Aldolase and Adducin domain protein</fullName>
    </submittedName>
</protein>
<dbReference type="OrthoDB" id="5844422at2759"/>
<evidence type="ECO:0000259" key="2">
    <source>
        <dbReference type="SMART" id="SM01007"/>
    </source>
</evidence>
<dbReference type="Pfam" id="PF00596">
    <property type="entry name" value="Aldolase_II"/>
    <property type="match status" value="2"/>
</dbReference>
<dbReference type="InterPro" id="IPR051017">
    <property type="entry name" value="Aldolase-II_Adducin_sf"/>
</dbReference>
<dbReference type="EMBL" id="KZ345627">
    <property type="protein sequence ID" value="PIO72646.1"/>
    <property type="molecule type" value="Genomic_DNA"/>
</dbReference>
<dbReference type="PANTHER" id="PTHR10672:SF3">
    <property type="entry name" value="PROTEIN HU-LI TAI SHAO"/>
    <property type="match status" value="1"/>
</dbReference>
<evidence type="ECO:0000313" key="4">
    <source>
        <dbReference type="Proteomes" id="UP000230423"/>
    </source>
</evidence>
<organism evidence="3 4">
    <name type="scientific">Teladorsagia circumcincta</name>
    <name type="common">Brown stomach worm</name>
    <name type="synonym">Ostertagia circumcincta</name>
    <dbReference type="NCBI Taxonomy" id="45464"/>
    <lineage>
        <taxon>Eukaryota</taxon>
        <taxon>Metazoa</taxon>
        <taxon>Ecdysozoa</taxon>
        <taxon>Nematoda</taxon>
        <taxon>Chromadorea</taxon>
        <taxon>Rhabditida</taxon>
        <taxon>Rhabditina</taxon>
        <taxon>Rhabditomorpha</taxon>
        <taxon>Strongyloidea</taxon>
        <taxon>Trichostrongylidae</taxon>
        <taxon>Teladorsagia</taxon>
    </lineage>
</organism>